<dbReference type="AlphaFoldDB" id="E6PEG5"/>
<sequence>MTTRSFSRRFLAPFAALAFALLVGRITDQTTGQPLEGLRVSAVGPTRSSVRTDADGRYVLRNLHPGRYTIVVRGKGVPTVRAALRLTDRTLKRNFVVCNVALDYSCANPPQRR</sequence>
<dbReference type="InterPro" id="IPR013784">
    <property type="entry name" value="Carb-bd-like_fold"/>
</dbReference>
<proteinExistence type="predicted"/>
<name>E6PEG5_9ZZZZ</name>
<dbReference type="SUPFAM" id="SSF49452">
    <property type="entry name" value="Starch-binding domain-like"/>
    <property type="match status" value="1"/>
</dbReference>
<organism evidence="1">
    <name type="scientific">mine drainage metagenome</name>
    <dbReference type="NCBI Taxonomy" id="410659"/>
    <lineage>
        <taxon>unclassified sequences</taxon>
        <taxon>metagenomes</taxon>
        <taxon>ecological metagenomes</taxon>
    </lineage>
</organism>
<gene>
    <name evidence="1" type="ORF">CARN1_0384</name>
</gene>
<reference evidence="1" key="1">
    <citation type="submission" date="2009-10" db="EMBL/GenBank/DDBJ databases">
        <title>Diversity of trophic interactions inside an arsenic-rich microbial ecosystem.</title>
        <authorList>
            <person name="Bertin P.N."/>
            <person name="Heinrich-Salmeron A."/>
            <person name="Pelletier E."/>
            <person name="Goulhen-Chollet F."/>
            <person name="Arsene-Ploetze F."/>
            <person name="Gallien S."/>
            <person name="Calteau A."/>
            <person name="Vallenet D."/>
            <person name="Casiot C."/>
            <person name="Chane-Woon-Ming B."/>
            <person name="Giloteaux L."/>
            <person name="Barakat M."/>
            <person name="Bonnefoy V."/>
            <person name="Bruneel O."/>
            <person name="Chandler M."/>
            <person name="Cleiss J."/>
            <person name="Duran R."/>
            <person name="Elbaz-Poulichet F."/>
            <person name="Fonknechten N."/>
            <person name="Lauga B."/>
            <person name="Mornico D."/>
            <person name="Ortet P."/>
            <person name="Schaeffer C."/>
            <person name="Siguier P."/>
            <person name="Alexander Thil Smith A."/>
            <person name="Van Dorsselaer A."/>
            <person name="Weissenbach J."/>
            <person name="Medigue C."/>
            <person name="Le Paslier D."/>
        </authorList>
    </citation>
    <scope>NUCLEOTIDE SEQUENCE</scope>
</reference>
<dbReference type="Gene3D" id="2.60.40.1120">
    <property type="entry name" value="Carboxypeptidase-like, regulatory domain"/>
    <property type="match status" value="1"/>
</dbReference>
<dbReference type="GO" id="GO:0030246">
    <property type="term" value="F:carbohydrate binding"/>
    <property type="evidence" value="ECO:0007669"/>
    <property type="project" value="InterPro"/>
</dbReference>
<comment type="caution">
    <text evidence="1">The sequence shown here is derived from an EMBL/GenBank/DDBJ whole genome shotgun (WGS) entry which is preliminary data.</text>
</comment>
<protein>
    <recommendedName>
        <fullName evidence="2">Carboxypeptidase regulatory-like domain-containing protein</fullName>
    </recommendedName>
</protein>
<evidence type="ECO:0000313" key="1">
    <source>
        <dbReference type="EMBL" id="CBH74850.1"/>
    </source>
</evidence>
<dbReference type="Pfam" id="PF13620">
    <property type="entry name" value="CarboxypepD_reg"/>
    <property type="match status" value="1"/>
</dbReference>
<evidence type="ECO:0008006" key="2">
    <source>
        <dbReference type="Google" id="ProtNLM"/>
    </source>
</evidence>
<accession>E6PEG5</accession>
<dbReference type="EMBL" id="CABL01000004">
    <property type="protein sequence ID" value="CBH74850.1"/>
    <property type="molecule type" value="Genomic_DNA"/>
</dbReference>